<organism evidence="1 2">
    <name type="scientific">Tumebacillus amylolyticus</name>
    <dbReference type="NCBI Taxonomy" id="2801339"/>
    <lineage>
        <taxon>Bacteria</taxon>
        <taxon>Bacillati</taxon>
        <taxon>Bacillota</taxon>
        <taxon>Bacilli</taxon>
        <taxon>Bacillales</taxon>
        <taxon>Alicyclobacillaceae</taxon>
        <taxon>Tumebacillus</taxon>
    </lineage>
</organism>
<dbReference type="CDD" id="cd07067">
    <property type="entry name" value="HP_PGM_like"/>
    <property type="match status" value="1"/>
</dbReference>
<dbReference type="InterPro" id="IPR013078">
    <property type="entry name" value="His_Pase_superF_clade-1"/>
</dbReference>
<dbReference type="Gene3D" id="3.40.50.1240">
    <property type="entry name" value="Phosphoglycerate mutase-like"/>
    <property type="match status" value="1"/>
</dbReference>
<dbReference type="EMBL" id="JAEQNB010000006">
    <property type="protein sequence ID" value="MBL0388674.1"/>
    <property type="molecule type" value="Genomic_DNA"/>
</dbReference>
<dbReference type="InterPro" id="IPR029033">
    <property type="entry name" value="His_PPase_superfam"/>
</dbReference>
<reference evidence="1 2" key="1">
    <citation type="submission" date="2021-01" db="EMBL/GenBank/DDBJ databases">
        <title>Tumebacillus sp. strain ITR2 16S ribosomal RNA gene Genome sequencing and assembly.</title>
        <authorList>
            <person name="Kang M."/>
        </authorList>
    </citation>
    <scope>NUCLEOTIDE SEQUENCE [LARGE SCALE GENOMIC DNA]</scope>
    <source>
        <strain evidence="1 2">ITR2</strain>
    </source>
</reference>
<name>A0ABS1JEF6_9BACL</name>
<dbReference type="SMART" id="SM00855">
    <property type="entry name" value="PGAM"/>
    <property type="match status" value="1"/>
</dbReference>
<sequence length="179" mass="19854">MKKIYVVRHCKAAGQAEDAPLTEEGQEQAEQLADFLQNVGAQQLVASQYLRAVQTLEPLAARLGLSIRQDERLGERVLSAKDEPNWMEMLQAAFEDLHLCYEGGESGIQVMERAVGAVQEILTSGAETTVLASHGGLVTHLLKHFDDSFGFESWKALRNPDVFVLTFEGDAVQIKRAWK</sequence>
<dbReference type="InterPro" id="IPR050275">
    <property type="entry name" value="PGM_Phosphatase"/>
</dbReference>
<dbReference type="RefSeq" id="WP_201637628.1">
    <property type="nucleotide sequence ID" value="NZ_JAEQNB010000006.1"/>
</dbReference>
<gene>
    <name evidence="1" type="ORF">JJB07_18875</name>
</gene>
<dbReference type="Pfam" id="PF00300">
    <property type="entry name" value="His_Phos_1"/>
    <property type="match status" value="1"/>
</dbReference>
<evidence type="ECO:0000313" key="2">
    <source>
        <dbReference type="Proteomes" id="UP000602284"/>
    </source>
</evidence>
<protein>
    <submittedName>
        <fullName evidence="1">Histidine phosphatase family protein</fullName>
    </submittedName>
</protein>
<dbReference type="PANTHER" id="PTHR48100:SF1">
    <property type="entry name" value="HISTIDINE PHOSPHATASE FAMILY PROTEIN-RELATED"/>
    <property type="match status" value="1"/>
</dbReference>
<dbReference type="SUPFAM" id="SSF53254">
    <property type="entry name" value="Phosphoglycerate mutase-like"/>
    <property type="match status" value="1"/>
</dbReference>
<accession>A0ABS1JEF6</accession>
<dbReference type="Proteomes" id="UP000602284">
    <property type="component" value="Unassembled WGS sequence"/>
</dbReference>
<evidence type="ECO:0000313" key="1">
    <source>
        <dbReference type="EMBL" id="MBL0388674.1"/>
    </source>
</evidence>
<keyword evidence="2" id="KW-1185">Reference proteome</keyword>
<dbReference type="PANTHER" id="PTHR48100">
    <property type="entry name" value="BROAD-SPECIFICITY PHOSPHATASE YOR283W-RELATED"/>
    <property type="match status" value="1"/>
</dbReference>
<proteinExistence type="predicted"/>
<comment type="caution">
    <text evidence="1">The sequence shown here is derived from an EMBL/GenBank/DDBJ whole genome shotgun (WGS) entry which is preliminary data.</text>
</comment>